<dbReference type="PROSITE" id="PS51257">
    <property type="entry name" value="PROKAR_LIPOPROTEIN"/>
    <property type="match status" value="1"/>
</dbReference>
<sequence length="128" mass="14326">MKAESVVFTGMQRPLTMLGLPPALLIGTACAAGMVMLLFVYVGLLPLALPAFILSFAWLWWKLWRRQQADGHFGSVLFAALRFWGCNGRWSAKRTQLVAGMPYPVRKRRQARLSTDTTGGLFKSTEIH</sequence>
<keyword evidence="1" id="KW-0812">Transmembrane</keyword>
<keyword evidence="3" id="KW-1185">Reference proteome</keyword>
<protein>
    <recommendedName>
        <fullName evidence="4">Type IV secretion system protein VirB3</fullName>
    </recommendedName>
</protein>
<name>A0ABV7VBU5_9PROT</name>
<comment type="caution">
    <text evidence="2">The sequence shown here is derived from an EMBL/GenBank/DDBJ whole genome shotgun (WGS) entry which is preliminary data.</text>
</comment>
<evidence type="ECO:0000256" key="1">
    <source>
        <dbReference type="SAM" id="Phobius"/>
    </source>
</evidence>
<reference evidence="3" key="1">
    <citation type="journal article" date="2019" name="Int. J. Syst. Evol. Microbiol.">
        <title>The Global Catalogue of Microorganisms (GCM) 10K type strain sequencing project: providing services to taxonomists for standard genome sequencing and annotation.</title>
        <authorList>
            <consortium name="The Broad Institute Genomics Platform"/>
            <consortium name="The Broad Institute Genome Sequencing Center for Infectious Disease"/>
            <person name="Wu L."/>
            <person name="Ma J."/>
        </authorList>
    </citation>
    <scope>NUCLEOTIDE SEQUENCE [LARGE SCALE GENOMIC DNA]</scope>
    <source>
        <strain evidence="3">KCTC 42182</strain>
    </source>
</reference>
<dbReference type="EMBL" id="JBHRYJ010000001">
    <property type="protein sequence ID" value="MFC3674928.1"/>
    <property type="molecule type" value="Genomic_DNA"/>
</dbReference>
<proteinExistence type="predicted"/>
<evidence type="ECO:0000313" key="3">
    <source>
        <dbReference type="Proteomes" id="UP001595711"/>
    </source>
</evidence>
<feature type="transmembrane region" description="Helical" evidence="1">
    <location>
        <begin position="41"/>
        <end position="61"/>
    </location>
</feature>
<keyword evidence="1" id="KW-0472">Membrane</keyword>
<dbReference type="RefSeq" id="WP_379722526.1">
    <property type="nucleotide sequence ID" value="NZ_JBHRYJ010000001.1"/>
</dbReference>
<evidence type="ECO:0008006" key="4">
    <source>
        <dbReference type="Google" id="ProtNLM"/>
    </source>
</evidence>
<evidence type="ECO:0000313" key="2">
    <source>
        <dbReference type="EMBL" id="MFC3674928.1"/>
    </source>
</evidence>
<dbReference type="Proteomes" id="UP001595711">
    <property type="component" value="Unassembled WGS sequence"/>
</dbReference>
<gene>
    <name evidence="2" type="ORF">ACFOOQ_05180</name>
</gene>
<organism evidence="2 3">
    <name type="scientific">Ferrovibrio xuzhouensis</name>
    <dbReference type="NCBI Taxonomy" id="1576914"/>
    <lineage>
        <taxon>Bacteria</taxon>
        <taxon>Pseudomonadati</taxon>
        <taxon>Pseudomonadota</taxon>
        <taxon>Alphaproteobacteria</taxon>
        <taxon>Rhodospirillales</taxon>
        <taxon>Rhodospirillaceae</taxon>
        <taxon>Ferrovibrio</taxon>
    </lineage>
</organism>
<keyword evidence="1" id="KW-1133">Transmembrane helix</keyword>
<accession>A0ABV7VBU5</accession>